<evidence type="ECO:0000313" key="12">
    <source>
        <dbReference type="Proteomes" id="UP000001194"/>
    </source>
</evidence>
<dbReference type="AlphaFoldDB" id="B0D4M0"/>
<evidence type="ECO:0000256" key="9">
    <source>
        <dbReference type="SAM" id="MobiDB-lite"/>
    </source>
</evidence>
<feature type="region of interest" description="Disordered" evidence="9">
    <location>
        <begin position="1"/>
        <end position="103"/>
    </location>
</feature>
<dbReference type="CDD" id="cd00180">
    <property type="entry name" value="PKc"/>
    <property type="match status" value="1"/>
</dbReference>
<comment type="catalytic activity">
    <reaction evidence="8">
        <text>L-seryl-[protein] + ATP = O-phospho-L-seryl-[protein] + ADP + H(+)</text>
        <dbReference type="Rhea" id="RHEA:17989"/>
        <dbReference type="Rhea" id="RHEA-COMP:9863"/>
        <dbReference type="Rhea" id="RHEA-COMP:11604"/>
        <dbReference type="ChEBI" id="CHEBI:15378"/>
        <dbReference type="ChEBI" id="CHEBI:29999"/>
        <dbReference type="ChEBI" id="CHEBI:30616"/>
        <dbReference type="ChEBI" id="CHEBI:83421"/>
        <dbReference type="ChEBI" id="CHEBI:456216"/>
        <dbReference type="EC" id="2.7.11.1"/>
    </reaction>
</comment>
<evidence type="ECO:0000256" key="2">
    <source>
        <dbReference type="ARBA" id="ARBA00022527"/>
    </source>
</evidence>
<evidence type="ECO:0000256" key="4">
    <source>
        <dbReference type="ARBA" id="ARBA00022741"/>
    </source>
</evidence>
<name>B0D4M0_LACBS</name>
<dbReference type="PANTHER" id="PTHR24356">
    <property type="entry name" value="SERINE/THREONINE-PROTEIN KINASE"/>
    <property type="match status" value="1"/>
</dbReference>
<reference evidence="11 12" key="1">
    <citation type="journal article" date="2008" name="Nature">
        <title>The genome of Laccaria bicolor provides insights into mycorrhizal symbiosis.</title>
        <authorList>
            <person name="Martin F."/>
            <person name="Aerts A."/>
            <person name="Ahren D."/>
            <person name="Brun A."/>
            <person name="Danchin E.G.J."/>
            <person name="Duchaussoy F."/>
            <person name="Gibon J."/>
            <person name="Kohler A."/>
            <person name="Lindquist E."/>
            <person name="Pereda V."/>
            <person name="Salamov A."/>
            <person name="Shapiro H.J."/>
            <person name="Wuyts J."/>
            <person name="Blaudez D."/>
            <person name="Buee M."/>
            <person name="Brokstein P."/>
            <person name="Canbaeck B."/>
            <person name="Cohen D."/>
            <person name="Courty P.E."/>
            <person name="Coutinho P.M."/>
            <person name="Delaruelle C."/>
            <person name="Detter J.C."/>
            <person name="Deveau A."/>
            <person name="DiFazio S."/>
            <person name="Duplessis S."/>
            <person name="Fraissinet-Tachet L."/>
            <person name="Lucic E."/>
            <person name="Frey-Klett P."/>
            <person name="Fourrey C."/>
            <person name="Feussner I."/>
            <person name="Gay G."/>
            <person name="Grimwood J."/>
            <person name="Hoegger P.J."/>
            <person name="Jain P."/>
            <person name="Kilaru S."/>
            <person name="Labbe J."/>
            <person name="Lin Y.C."/>
            <person name="Legue V."/>
            <person name="Le Tacon F."/>
            <person name="Marmeisse R."/>
            <person name="Melayah D."/>
            <person name="Montanini B."/>
            <person name="Muratet M."/>
            <person name="Nehls U."/>
            <person name="Niculita-Hirzel H."/>
            <person name="Oudot-Le Secq M.P."/>
            <person name="Peter M."/>
            <person name="Quesneville H."/>
            <person name="Rajashekar B."/>
            <person name="Reich M."/>
            <person name="Rouhier N."/>
            <person name="Schmutz J."/>
            <person name="Yin T."/>
            <person name="Chalot M."/>
            <person name="Henrissat B."/>
            <person name="Kuees U."/>
            <person name="Lucas S."/>
            <person name="Van de Peer Y."/>
            <person name="Podila G.K."/>
            <person name="Polle A."/>
            <person name="Pukkila P.J."/>
            <person name="Richardson P.M."/>
            <person name="Rouze P."/>
            <person name="Sanders I.R."/>
            <person name="Stajich J.E."/>
            <person name="Tunlid A."/>
            <person name="Tuskan G."/>
            <person name="Grigoriev I.V."/>
        </authorList>
    </citation>
    <scope>NUCLEOTIDE SEQUENCE [LARGE SCALE GENOMIC DNA]</scope>
    <source>
        <strain evidence="12">S238N-H82 / ATCC MYA-4686</strain>
    </source>
</reference>
<accession>B0D4M0</accession>
<evidence type="ECO:0000256" key="1">
    <source>
        <dbReference type="ARBA" id="ARBA00012513"/>
    </source>
</evidence>
<proteinExistence type="predicted"/>
<dbReference type="GO" id="GO:0004674">
    <property type="term" value="F:protein serine/threonine kinase activity"/>
    <property type="evidence" value="ECO:0007669"/>
    <property type="project" value="UniProtKB-KW"/>
</dbReference>
<dbReference type="InterPro" id="IPR000719">
    <property type="entry name" value="Prot_kinase_dom"/>
</dbReference>
<dbReference type="Pfam" id="PF00069">
    <property type="entry name" value="Pkinase"/>
    <property type="match status" value="1"/>
</dbReference>
<dbReference type="GeneID" id="6074727"/>
<feature type="compositionally biased region" description="Basic and acidic residues" evidence="9">
    <location>
        <begin position="25"/>
        <end position="41"/>
    </location>
</feature>
<sequence length="481" mass="54478">MTQRGNRSGIRNRNPTKLGSSGDSKPPDLRDLAESLHRKIMADCSEGEDPDSMFRKRHATPPTPHFEADISPQLQSSAGYSAQATSFQSHTRGRTDERDLFANVKTRSKSPVYQVPSVKEWTPIQLSSAPSRFRPLKDLVPGALSETYTARHCVLRQNFVVKVVDLRSFVDHNSGIWPVHAEIQALRRIQRFGKSGLQQLSMFPFYPDIWCSNDAYLYFLLERYPYRLRQFENSMPVDEMLLGSIIFSIGTGLQELHNMGIIHTNVSLDSVFVDANGHCVIGEFGESIVLPTSKHLRGAKLTIEGETQFSTNLYTAPELLGGSTGYLFDESVDYWSLGLTIVTLVIGEKNLTGLKETFLNEVLQMDEIVREMRISLCPQSIVEVVSLLCQVDPGLRLGDRNILSLCRMYGWCQQDSEALLWVKPQLPHPRKRTSHRNQDVSERLNNPAEALELFEHFKNAVDLWMPKDENGQFLSAFEYLP</sequence>
<dbReference type="EC" id="2.7.11.1" evidence="1"/>
<dbReference type="PROSITE" id="PS50011">
    <property type="entry name" value="PROTEIN_KINASE_DOM"/>
    <property type="match status" value="1"/>
</dbReference>
<evidence type="ECO:0000256" key="6">
    <source>
        <dbReference type="ARBA" id="ARBA00022840"/>
    </source>
</evidence>
<dbReference type="InterPro" id="IPR050236">
    <property type="entry name" value="Ser_Thr_kinase_AGC"/>
</dbReference>
<dbReference type="HOGENOM" id="CLU_547527_0_0_1"/>
<dbReference type="InParanoid" id="B0D4M0"/>
<evidence type="ECO:0000256" key="8">
    <source>
        <dbReference type="ARBA" id="ARBA00048679"/>
    </source>
</evidence>
<dbReference type="OrthoDB" id="10252171at2759"/>
<dbReference type="EMBL" id="DS547097">
    <property type="protein sequence ID" value="EDR10368.1"/>
    <property type="molecule type" value="Genomic_DNA"/>
</dbReference>
<evidence type="ECO:0000259" key="10">
    <source>
        <dbReference type="PROSITE" id="PS50011"/>
    </source>
</evidence>
<comment type="catalytic activity">
    <reaction evidence="7">
        <text>L-threonyl-[protein] + ATP = O-phospho-L-threonyl-[protein] + ADP + H(+)</text>
        <dbReference type="Rhea" id="RHEA:46608"/>
        <dbReference type="Rhea" id="RHEA-COMP:11060"/>
        <dbReference type="Rhea" id="RHEA-COMP:11605"/>
        <dbReference type="ChEBI" id="CHEBI:15378"/>
        <dbReference type="ChEBI" id="CHEBI:30013"/>
        <dbReference type="ChEBI" id="CHEBI:30616"/>
        <dbReference type="ChEBI" id="CHEBI:61977"/>
        <dbReference type="ChEBI" id="CHEBI:456216"/>
        <dbReference type="EC" id="2.7.11.1"/>
    </reaction>
</comment>
<dbReference type="SUPFAM" id="SSF56112">
    <property type="entry name" value="Protein kinase-like (PK-like)"/>
    <property type="match status" value="1"/>
</dbReference>
<keyword evidence="6" id="KW-0067">ATP-binding</keyword>
<feature type="domain" description="Protein kinase" evidence="10">
    <location>
        <begin position="133"/>
        <end position="412"/>
    </location>
</feature>
<dbReference type="STRING" id="486041.B0D4M0"/>
<keyword evidence="12" id="KW-1185">Reference proteome</keyword>
<dbReference type="Gene3D" id="1.10.510.10">
    <property type="entry name" value="Transferase(Phosphotransferase) domain 1"/>
    <property type="match status" value="1"/>
</dbReference>
<dbReference type="InterPro" id="IPR011009">
    <property type="entry name" value="Kinase-like_dom_sf"/>
</dbReference>
<evidence type="ECO:0000256" key="7">
    <source>
        <dbReference type="ARBA" id="ARBA00047899"/>
    </source>
</evidence>
<dbReference type="RefSeq" id="XP_001878818.1">
    <property type="nucleotide sequence ID" value="XM_001878783.1"/>
</dbReference>
<dbReference type="SMART" id="SM00220">
    <property type="entry name" value="S_TKc"/>
    <property type="match status" value="1"/>
</dbReference>
<feature type="compositionally biased region" description="Polar residues" evidence="9">
    <location>
        <begin position="72"/>
        <end position="90"/>
    </location>
</feature>
<evidence type="ECO:0000256" key="3">
    <source>
        <dbReference type="ARBA" id="ARBA00022679"/>
    </source>
</evidence>
<keyword evidence="5" id="KW-0418">Kinase</keyword>
<dbReference type="Proteomes" id="UP000001194">
    <property type="component" value="Unassembled WGS sequence"/>
</dbReference>
<dbReference type="GO" id="GO:0005524">
    <property type="term" value="F:ATP binding"/>
    <property type="evidence" value="ECO:0007669"/>
    <property type="project" value="UniProtKB-KW"/>
</dbReference>
<keyword evidence="4" id="KW-0547">Nucleotide-binding</keyword>
<evidence type="ECO:0000256" key="5">
    <source>
        <dbReference type="ARBA" id="ARBA00022777"/>
    </source>
</evidence>
<evidence type="ECO:0000313" key="11">
    <source>
        <dbReference type="EMBL" id="EDR10368.1"/>
    </source>
</evidence>
<dbReference type="KEGG" id="lbc:LACBIDRAFT_293614"/>
<feature type="compositionally biased region" description="Polar residues" evidence="9">
    <location>
        <begin position="1"/>
        <end position="23"/>
    </location>
</feature>
<gene>
    <name evidence="11" type="ORF">LACBIDRAFT_293614</name>
</gene>
<dbReference type="PANTHER" id="PTHR24356:SF1">
    <property type="entry name" value="SERINE_THREONINE-PROTEIN KINASE GREATWALL"/>
    <property type="match status" value="1"/>
</dbReference>
<organism evidence="12">
    <name type="scientific">Laccaria bicolor (strain S238N-H82 / ATCC MYA-4686)</name>
    <name type="common">Bicoloured deceiver</name>
    <name type="synonym">Laccaria laccata var. bicolor</name>
    <dbReference type="NCBI Taxonomy" id="486041"/>
    <lineage>
        <taxon>Eukaryota</taxon>
        <taxon>Fungi</taxon>
        <taxon>Dikarya</taxon>
        <taxon>Basidiomycota</taxon>
        <taxon>Agaricomycotina</taxon>
        <taxon>Agaricomycetes</taxon>
        <taxon>Agaricomycetidae</taxon>
        <taxon>Agaricales</taxon>
        <taxon>Agaricineae</taxon>
        <taxon>Hydnangiaceae</taxon>
        <taxon>Laccaria</taxon>
    </lineage>
</organism>
<keyword evidence="2" id="KW-0723">Serine/threonine-protein kinase</keyword>
<protein>
    <recommendedName>
        <fullName evidence="1">non-specific serine/threonine protein kinase</fullName>
        <ecNumber evidence="1">2.7.11.1</ecNumber>
    </recommendedName>
</protein>
<keyword evidence="3" id="KW-0808">Transferase</keyword>